<keyword evidence="7" id="KW-0408">Iron</keyword>
<keyword evidence="1" id="KW-0004">4Fe-4S</keyword>
<evidence type="ECO:0000256" key="3">
    <source>
        <dbReference type="ARBA" id="ARBA00022694"/>
    </source>
</evidence>
<dbReference type="InterPro" id="IPR013542">
    <property type="entry name" value="QueG_DUF1730"/>
</dbReference>
<organism evidence="11 12">
    <name type="scientific">Caldinitratiruptor microaerophilus</name>
    <dbReference type="NCBI Taxonomy" id="671077"/>
    <lineage>
        <taxon>Bacteria</taxon>
        <taxon>Bacillati</taxon>
        <taxon>Bacillota</taxon>
        <taxon>Clostridia</taxon>
        <taxon>Eubacteriales</taxon>
        <taxon>Symbiobacteriaceae</taxon>
        <taxon>Caldinitratiruptor</taxon>
    </lineage>
</organism>
<dbReference type="Pfam" id="PF13484">
    <property type="entry name" value="Fer4_16"/>
    <property type="match status" value="1"/>
</dbReference>
<dbReference type="AlphaFoldDB" id="A0AA35CP26"/>
<keyword evidence="2" id="KW-0963">Cytoplasm</keyword>
<dbReference type="Gene3D" id="1.25.10.10">
    <property type="entry name" value="Leucine-rich Repeat Variant"/>
    <property type="match status" value="1"/>
</dbReference>
<dbReference type="KEGG" id="cmic:caldi_20310"/>
<dbReference type="Pfam" id="PF08331">
    <property type="entry name" value="QueG_DUF1730"/>
    <property type="match status" value="1"/>
</dbReference>
<dbReference type="NCBIfam" id="TIGR00276">
    <property type="entry name" value="tRNA epoxyqueuosine(34) reductase QueG"/>
    <property type="match status" value="1"/>
</dbReference>
<keyword evidence="4" id="KW-0479">Metal-binding</keyword>
<dbReference type="PANTHER" id="PTHR30002">
    <property type="entry name" value="EPOXYQUEUOSINE REDUCTASE"/>
    <property type="match status" value="1"/>
</dbReference>
<dbReference type="SUPFAM" id="SSF48371">
    <property type="entry name" value="ARM repeat"/>
    <property type="match status" value="1"/>
</dbReference>
<feature type="domain" description="4Fe-4S ferredoxin-type" evidence="10">
    <location>
        <begin position="179"/>
        <end position="211"/>
    </location>
</feature>
<keyword evidence="6" id="KW-0560">Oxidoreductase</keyword>
<dbReference type="Gene3D" id="3.30.70.20">
    <property type="match status" value="1"/>
</dbReference>
<dbReference type="InterPro" id="IPR004453">
    <property type="entry name" value="QueG"/>
</dbReference>
<dbReference type="Pfam" id="PF13646">
    <property type="entry name" value="HEAT_2"/>
    <property type="match status" value="1"/>
</dbReference>
<dbReference type="PROSITE" id="PS00198">
    <property type="entry name" value="4FE4S_FER_1"/>
    <property type="match status" value="1"/>
</dbReference>
<dbReference type="GO" id="GO:0052693">
    <property type="term" value="F:epoxyqueuosine reductase activity"/>
    <property type="evidence" value="ECO:0007669"/>
    <property type="project" value="TreeGrafter"/>
</dbReference>
<evidence type="ECO:0000256" key="2">
    <source>
        <dbReference type="ARBA" id="ARBA00022490"/>
    </source>
</evidence>
<dbReference type="PANTHER" id="PTHR30002:SF4">
    <property type="entry name" value="EPOXYQUEUOSINE REDUCTASE"/>
    <property type="match status" value="1"/>
</dbReference>
<evidence type="ECO:0000256" key="4">
    <source>
        <dbReference type="ARBA" id="ARBA00022723"/>
    </source>
</evidence>
<evidence type="ECO:0000313" key="11">
    <source>
        <dbReference type="EMBL" id="BDG60941.1"/>
    </source>
</evidence>
<evidence type="ECO:0000256" key="8">
    <source>
        <dbReference type="ARBA" id="ARBA00023014"/>
    </source>
</evidence>
<accession>A0AA35CP26</accession>
<dbReference type="EMBL" id="AP025628">
    <property type="protein sequence ID" value="BDG60941.1"/>
    <property type="molecule type" value="Genomic_DNA"/>
</dbReference>
<dbReference type="GO" id="GO:0008616">
    <property type="term" value="P:tRNA queuosine(34) biosynthetic process"/>
    <property type="evidence" value="ECO:0007669"/>
    <property type="project" value="UniProtKB-KW"/>
</dbReference>
<dbReference type="GO" id="GO:0051539">
    <property type="term" value="F:4 iron, 4 sulfur cluster binding"/>
    <property type="evidence" value="ECO:0007669"/>
    <property type="project" value="UniProtKB-KW"/>
</dbReference>
<gene>
    <name evidence="11" type="primary">queG</name>
    <name evidence="11" type="ORF">caldi_20310</name>
</gene>
<dbReference type="InterPro" id="IPR004155">
    <property type="entry name" value="PBS_lyase_HEAT"/>
</dbReference>
<evidence type="ECO:0000256" key="9">
    <source>
        <dbReference type="SAM" id="MobiDB-lite"/>
    </source>
</evidence>
<evidence type="ECO:0000256" key="6">
    <source>
        <dbReference type="ARBA" id="ARBA00023002"/>
    </source>
</evidence>
<keyword evidence="5" id="KW-0671">Queuosine biosynthesis</keyword>
<dbReference type="InterPro" id="IPR011989">
    <property type="entry name" value="ARM-like"/>
</dbReference>
<evidence type="ECO:0000256" key="5">
    <source>
        <dbReference type="ARBA" id="ARBA00022785"/>
    </source>
</evidence>
<evidence type="ECO:0000256" key="7">
    <source>
        <dbReference type="ARBA" id="ARBA00023004"/>
    </source>
</evidence>
<reference evidence="11" key="1">
    <citation type="submission" date="2022-03" db="EMBL/GenBank/DDBJ databases">
        <title>Complete genome sequence of Caldinitratiruptor microaerophilus.</title>
        <authorList>
            <person name="Mukaiyama R."/>
            <person name="Nishiyama T."/>
            <person name="Ueda K."/>
        </authorList>
    </citation>
    <scope>NUCLEOTIDE SEQUENCE</scope>
    <source>
        <strain evidence="11">JCM 16183</strain>
    </source>
</reference>
<dbReference type="InterPro" id="IPR017896">
    <property type="entry name" value="4Fe4S_Fe-S-bd"/>
</dbReference>
<dbReference type="SMART" id="SM00567">
    <property type="entry name" value="EZ_HEAT"/>
    <property type="match status" value="2"/>
</dbReference>
<dbReference type="PROSITE" id="PS51379">
    <property type="entry name" value="4FE4S_FER_2"/>
    <property type="match status" value="1"/>
</dbReference>
<evidence type="ECO:0000259" key="10">
    <source>
        <dbReference type="PROSITE" id="PS51379"/>
    </source>
</evidence>
<feature type="region of interest" description="Disordered" evidence="9">
    <location>
        <begin position="380"/>
        <end position="406"/>
    </location>
</feature>
<keyword evidence="12" id="KW-1185">Reference proteome</keyword>
<dbReference type="GO" id="GO:0046872">
    <property type="term" value="F:metal ion binding"/>
    <property type="evidence" value="ECO:0007669"/>
    <property type="project" value="UniProtKB-KW"/>
</dbReference>
<sequence>MAVRLEDELKAYARSIGLDAVGIAAAGPFAPERDVLLDRQARGLRTTFEEPDVELRTDPQRLLPGARSIVAVGVSYLSRAHVPGARDGESGADGPRGFLSRYCRGPDYHVYLRERLRLLAAWLAARVPGARTYAFADTEPPIDRAVAERAGLGFYGRSGLLISPVYGTWLFLGGLLTDVQLEPDPPWHGTCGNCTRCVDACPTGAIIEDGVVDPRRCLSYVTQMKGSLPEDLREPLGNMIFGCDVCQDVCPYNRRPSVRAGDHPELSALPQVGGDDGPLLAELIRLSPATFRSTYARTAAGWRGKTVLQRNAAVALGNSRDPRAVPLLAEALGNPSPVVRAHAAWALGRLAAALPDLAPEVREILEQALATETEPAVRQALSKAANDAKTPAGTAGETPVRPGGPG</sequence>
<name>A0AA35CP26_9FIRM</name>
<proteinExistence type="predicted"/>
<keyword evidence="8" id="KW-0411">Iron-sulfur</keyword>
<dbReference type="Proteomes" id="UP001163687">
    <property type="component" value="Chromosome"/>
</dbReference>
<dbReference type="SUPFAM" id="SSF46548">
    <property type="entry name" value="alpha-helical ferredoxin"/>
    <property type="match status" value="1"/>
</dbReference>
<evidence type="ECO:0000256" key="1">
    <source>
        <dbReference type="ARBA" id="ARBA00022485"/>
    </source>
</evidence>
<dbReference type="InterPro" id="IPR017900">
    <property type="entry name" value="4Fe4S_Fe_S_CS"/>
</dbReference>
<evidence type="ECO:0000313" key="12">
    <source>
        <dbReference type="Proteomes" id="UP001163687"/>
    </source>
</evidence>
<dbReference type="InterPro" id="IPR016024">
    <property type="entry name" value="ARM-type_fold"/>
</dbReference>
<keyword evidence="3" id="KW-0819">tRNA processing</keyword>
<protein>
    <submittedName>
        <fullName evidence="11">Epoxyqueuosine reductase</fullName>
    </submittedName>
</protein>